<keyword evidence="5 7" id="KW-1133">Transmembrane helix</keyword>
<dbReference type="PANTHER" id="PTHR43081:SF1">
    <property type="entry name" value="ADENYLATE CYCLASE, TERMINAL-DIFFERENTIATION SPECIFIC"/>
    <property type="match status" value="1"/>
</dbReference>
<dbReference type="OrthoDB" id="9806704at2"/>
<dbReference type="InterPro" id="IPR001054">
    <property type="entry name" value="A/G_cyclase"/>
</dbReference>
<dbReference type="Gene3D" id="3.30.70.1230">
    <property type="entry name" value="Nucleotide cyclase"/>
    <property type="match status" value="1"/>
</dbReference>
<dbReference type="GO" id="GO:0035556">
    <property type="term" value="P:intracellular signal transduction"/>
    <property type="evidence" value="ECO:0007669"/>
    <property type="project" value="InterPro"/>
</dbReference>
<dbReference type="SUPFAM" id="SSF55073">
    <property type="entry name" value="Nucleotide cyclase"/>
    <property type="match status" value="1"/>
</dbReference>
<name>A0A238YMI9_9BACT</name>
<dbReference type="InterPro" id="IPR029787">
    <property type="entry name" value="Nucleotide_cyclase"/>
</dbReference>
<dbReference type="PANTHER" id="PTHR43081">
    <property type="entry name" value="ADENYLATE CYCLASE, TERMINAL-DIFFERENTIATION SPECIFIC-RELATED"/>
    <property type="match status" value="1"/>
</dbReference>
<dbReference type="InterPro" id="IPR050697">
    <property type="entry name" value="Adenylyl/Guanylyl_Cyclase_3/4"/>
</dbReference>
<dbReference type="GO" id="GO:0030313">
    <property type="term" value="C:cell envelope"/>
    <property type="evidence" value="ECO:0007669"/>
    <property type="project" value="UniProtKB-SubCell"/>
</dbReference>
<evidence type="ECO:0000313" key="10">
    <source>
        <dbReference type="Proteomes" id="UP000198405"/>
    </source>
</evidence>
<organism evidence="9 10">
    <name type="scientific">Desulfurobacterium atlanticum</name>
    <dbReference type="NCBI Taxonomy" id="240169"/>
    <lineage>
        <taxon>Bacteria</taxon>
        <taxon>Pseudomonadati</taxon>
        <taxon>Aquificota</taxon>
        <taxon>Aquificia</taxon>
        <taxon>Desulfurobacteriales</taxon>
        <taxon>Desulfurobacteriaceae</taxon>
        <taxon>Desulfurobacterium</taxon>
    </lineage>
</organism>
<gene>
    <name evidence="9" type="ORF">SAMN06265340_10440</name>
</gene>
<evidence type="ECO:0000256" key="2">
    <source>
        <dbReference type="ARBA" id="ARBA00005381"/>
    </source>
</evidence>
<dbReference type="CDD" id="cd07302">
    <property type="entry name" value="CHD"/>
    <property type="match status" value="1"/>
</dbReference>
<dbReference type="Pfam" id="PF05226">
    <property type="entry name" value="CHASE2"/>
    <property type="match status" value="1"/>
</dbReference>
<dbReference type="SMART" id="SM01080">
    <property type="entry name" value="CHASE2"/>
    <property type="match status" value="1"/>
</dbReference>
<dbReference type="FunFam" id="3.30.70.1230:FF:000016">
    <property type="entry name" value="Adenylate/guanylate cyclase domain-containing protein"/>
    <property type="match status" value="1"/>
</dbReference>
<accession>A0A238YMI9</accession>
<dbReference type="EMBL" id="FZOB01000004">
    <property type="protein sequence ID" value="SNR72347.1"/>
    <property type="molecule type" value="Genomic_DNA"/>
</dbReference>
<keyword evidence="6 7" id="KW-0472">Membrane</keyword>
<protein>
    <submittedName>
        <fullName evidence="9">Adenylate cyclase</fullName>
    </submittedName>
</protein>
<dbReference type="GO" id="GO:0006171">
    <property type="term" value="P:cAMP biosynthetic process"/>
    <property type="evidence" value="ECO:0007669"/>
    <property type="project" value="TreeGrafter"/>
</dbReference>
<keyword evidence="3" id="KW-1003">Cell membrane</keyword>
<dbReference type="Pfam" id="PF00211">
    <property type="entry name" value="Guanylate_cyc"/>
    <property type="match status" value="1"/>
</dbReference>
<feature type="transmembrane region" description="Helical" evidence="7">
    <location>
        <begin position="372"/>
        <end position="393"/>
    </location>
</feature>
<evidence type="ECO:0000259" key="8">
    <source>
        <dbReference type="PROSITE" id="PS50125"/>
    </source>
</evidence>
<dbReference type="AlphaFoldDB" id="A0A238YMI9"/>
<feature type="domain" description="Guanylate cyclase" evidence="8">
    <location>
        <begin position="435"/>
        <end position="567"/>
    </location>
</feature>
<dbReference type="GO" id="GO:0004016">
    <property type="term" value="F:adenylate cyclase activity"/>
    <property type="evidence" value="ECO:0007669"/>
    <property type="project" value="UniProtKB-ARBA"/>
</dbReference>
<dbReference type="Proteomes" id="UP000198405">
    <property type="component" value="Unassembled WGS sequence"/>
</dbReference>
<keyword evidence="10" id="KW-1185">Reference proteome</keyword>
<feature type="transmembrane region" description="Helical" evidence="7">
    <location>
        <begin position="346"/>
        <end position="366"/>
    </location>
</feature>
<dbReference type="InterPro" id="IPR007890">
    <property type="entry name" value="CHASE2"/>
</dbReference>
<evidence type="ECO:0000313" key="9">
    <source>
        <dbReference type="EMBL" id="SNR72347.1"/>
    </source>
</evidence>
<feature type="transmembrane region" description="Helical" evidence="7">
    <location>
        <begin position="322"/>
        <end position="339"/>
    </location>
</feature>
<sequence length="684" mass="78103">MSLKKELLPVLILFCLSAFITGAVFFFKISPFYEFALKTGDVFYSFNKNKPSDDITLILVDEKSVNRFGRWPWNRKIVADGIRKLKGAKVVGLDMVFSETTDEENDRKLSEAVASNGNVVCGFFLRPEASENPDDEILDTLSDSALLNVPDVIDAGVFKYVEANILSITESCFLSGTLNVLSDRDKIIRHYQPVFIFNGEVYPSLGLQVLRVYYGKDAVISKEGVISIGDRKVAFDREGVLLNFYKFENYRENVYSFVDLYDGKVPPDRINGKIVLLGISEAGITDIKPSPIGFIPGTYFHLTFISNFVNGDFVFPDIKIDVALSVIFALLILFLFFYVGSVYLRFFLYGLVGIAVFLISIFLYVLKISFPWLFFIYLFLFLSVFFIEIYSIASKTREARFIKSMFGTYVSRELLEIMVKHPERLKLGGEKRDITVLFADIRNFTSLSEKMEPEKLVELINFIFTPLTEIILNSKGTLDKYIGDAIMAVWNAPISVKNHPEMAVLAAYRMLKEMKRLNKDLRRRGFPEIGIGIGINSGKAVVGNMGSKKRFDYTAMGDTVNLASRLEGLNKVYRTQVLVSQFTRFRVDEDKFPFRFVEIDSVRVKGKEHPVRIFTFLDRDGSEEIKEFYEKALSLYRMGRFKEALAIFEKVADFPPAGIMIERCKNFMVSPPENWEGVVTYYKK</sequence>
<evidence type="ECO:0000256" key="7">
    <source>
        <dbReference type="SAM" id="Phobius"/>
    </source>
</evidence>
<dbReference type="RefSeq" id="WP_089322793.1">
    <property type="nucleotide sequence ID" value="NZ_FZOB01000004.1"/>
</dbReference>
<feature type="transmembrane region" description="Helical" evidence="7">
    <location>
        <begin position="7"/>
        <end position="27"/>
    </location>
</feature>
<evidence type="ECO:0000256" key="5">
    <source>
        <dbReference type="ARBA" id="ARBA00022989"/>
    </source>
</evidence>
<keyword evidence="4 7" id="KW-0812">Transmembrane</keyword>
<proteinExistence type="inferred from homology"/>
<evidence type="ECO:0000256" key="3">
    <source>
        <dbReference type="ARBA" id="ARBA00022475"/>
    </source>
</evidence>
<evidence type="ECO:0000256" key="4">
    <source>
        <dbReference type="ARBA" id="ARBA00022692"/>
    </source>
</evidence>
<evidence type="ECO:0000256" key="1">
    <source>
        <dbReference type="ARBA" id="ARBA00004196"/>
    </source>
</evidence>
<dbReference type="SMART" id="SM00044">
    <property type="entry name" value="CYCc"/>
    <property type="match status" value="1"/>
</dbReference>
<dbReference type="PROSITE" id="PS50125">
    <property type="entry name" value="GUANYLATE_CYCLASE_2"/>
    <property type="match status" value="1"/>
</dbReference>
<comment type="subcellular location">
    <subcellularLocation>
        <location evidence="1">Cell envelope</location>
    </subcellularLocation>
</comment>
<evidence type="ECO:0000256" key="6">
    <source>
        <dbReference type="ARBA" id="ARBA00023136"/>
    </source>
</evidence>
<reference evidence="10" key="1">
    <citation type="submission" date="2017-06" db="EMBL/GenBank/DDBJ databases">
        <authorList>
            <person name="Varghese N."/>
            <person name="Submissions S."/>
        </authorList>
    </citation>
    <scope>NUCLEOTIDE SEQUENCE [LARGE SCALE GENOMIC DNA]</scope>
    <source>
        <strain evidence="10">DSM 15668</strain>
    </source>
</reference>
<comment type="similarity">
    <text evidence="2">Belongs to the adenylyl cyclase class-3 family.</text>
</comment>